<evidence type="ECO:0000256" key="5">
    <source>
        <dbReference type="ARBA" id="ARBA00023242"/>
    </source>
</evidence>
<evidence type="ECO:0000256" key="2">
    <source>
        <dbReference type="ARBA" id="ARBA00023015"/>
    </source>
</evidence>
<evidence type="ECO:0000256" key="4">
    <source>
        <dbReference type="ARBA" id="ARBA00023163"/>
    </source>
</evidence>
<dbReference type="PROSITE" id="PS51005">
    <property type="entry name" value="NAC"/>
    <property type="match status" value="1"/>
</dbReference>
<dbReference type="PANTHER" id="PTHR31719:SF148">
    <property type="entry name" value="NAC TRANSCRIPTION FACTOR 25"/>
    <property type="match status" value="1"/>
</dbReference>
<dbReference type="eggNOG" id="ENOG502QRBC">
    <property type="taxonomic scope" value="Eukaryota"/>
</dbReference>
<dbReference type="Proteomes" id="UP000030645">
    <property type="component" value="Unassembled WGS sequence"/>
</dbReference>
<comment type="subcellular location">
    <subcellularLocation>
        <location evidence="1">Nucleus</location>
    </subcellularLocation>
</comment>
<dbReference type="InterPro" id="IPR003441">
    <property type="entry name" value="NAC-dom"/>
</dbReference>
<dbReference type="InterPro" id="IPR036093">
    <property type="entry name" value="NAC_dom_sf"/>
</dbReference>
<dbReference type="Gene3D" id="2.170.150.80">
    <property type="entry name" value="NAC domain"/>
    <property type="match status" value="1"/>
</dbReference>
<organism evidence="8 9">
    <name type="scientific">Morus notabilis</name>
    <dbReference type="NCBI Taxonomy" id="981085"/>
    <lineage>
        <taxon>Eukaryota</taxon>
        <taxon>Viridiplantae</taxon>
        <taxon>Streptophyta</taxon>
        <taxon>Embryophyta</taxon>
        <taxon>Tracheophyta</taxon>
        <taxon>Spermatophyta</taxon>
        <taxon>Magnoliopsida</taxon>
        <taxon>eudicotyledons</taxon>
        <taxon>Gunneridae</taxon>
        <taxon>Pentapetalae</taxon>
        <taxon>rosids</taxon>
        <taxon>fabids</taxon>
        <taxon>Rosales</taxon>
        <taxon>Moraceae</taxon>
        <taxon>Moreae</taxon>
        <taxon>Morus</taxon>
    </lineage>
</organism>
<gene>
    <name evidence="8" type="ORF">L484_006053</name>
</gene>
<dbReference type="GO" id="GO:0005634">
    <property type="term" value="C:nucleus"/>
    <property type="evidence" value="ECO:0007669"/>
    <property type="project" value="UniProtKB-SubCell"/>
</dbReference>
<feature type="region of interest" description="Disordered" evidence="6">
    <location>
        <begin position="1"/>
        <end position="33"/>
    </location>
</feature>
<dbReference type="Pfam" id="PF02365">
    <property type="entry name" value="NAM"/>
    <property type="match status" value="1"/>
</dbReference>
<keyword evidence="2" id="KW-0805">Transcription regulation</keyword>
<dbReference type="PANTHER" id="PTHR31719">
    <property type="entry name" value="NAC TRANSCRIPTION FACTOR 56"/>
    <property type="match status" value="1"/>
</dbReference>
<evidence type="ECO:0000259" key="7">
    <source>
        <dbReference type="PROSITE" id="PS51005"/>
    </source>
</evidence>
<keyword evidence="9" id="KW-1185">Reference proteome</keyword>
<dbReference type="GO" id="GO:0043565">
    <property type="term" value="F:sequence-specific DNA binding"/>
    <property type="evidence" value="ECO:0007669"/>
    <property type="project" value="UniProtKB-ARBA"/>
</dbReference>
<dbReference type="STRING" id="981085.W9QIE5"/>
<dbReference type="KEGG" id="mnt:21389500"/>
<dbReference type="SMR" id="W9QIE5"/>
<keyword evidence="4" id="KW-0804">Transcription</keyword>
<feature type="region of interest" description="Disordered" evidence="6">
    <location>
        <begin position="313"/>
        <end position="341"/>
    </location>
</feature>
<accession>W9QIE5</accession>
<dbReference type="GO" id="GO:0006355">
    <property type="term" value="P:regulation of DNA-templated transcription"/>
    <property type="evidence" value="ECO:0007669"/>
    <property type="project" value="InterPro"/>
</dbReference>
<dbReference type="OrthoDB" id="1921961at2759"/>
<reference evidence="9" key="1">
    <citation type="submission" date="2013-01" db="EMBL/GenBank/DDBJ databases">
        <title>Draft Genome Sequence of a Mulberry Tree, Morus notabilis C.K. Schneid.</title>
        <authorList>
            <person name="He N."/>
            <person name="Zhao S."/>
        </authorList>
    </citation>
    <scope>NUCLEOTIDE SEQUENCE</scope>
</reference>
<protein>
    <submittedName>
        <fullName evidence="8">NAC domain-containing protein 18</fullName>
    </submittedName>
</protein>
<feature type="compositionally biased region" description="Polar residues" evidence="6">
    <location>
        <begin position="1"/>
        <end position="10"/>
    </location>
</feature>
<dbReference type="FunFam" id="2.170.150.80:FF:000005">
    <property type="entry name" value="NAC transcription factor 56"/>
    <property type="match status" value="1"/>
</dbReference>
<evidence type="ECO:0000256" key="3">
    <source>
        <dbReference type="ARBA" id="ARBA00023125"/>
    </source>
</evidence>
<dbReference type="SUPFAM" id="SSF101941">
    <property type="entry name" value="NAC domain"/>
    <property type="match status" value="1"/>
</dbReference>
<dbReference type="GO" id="GO:0048316">
    <property type="term" value="P:seed development"/>
    <property type="evidence" value="ECO:0007669"/>
    <property type="project" value="UniProtKB-ARBA"/>
</dbReference>
<sequence>MESTDSSAGSQHHHQQQQQQQQQQPNLPPGFRFHPTDEELVVHYLKKKATSAPLPVAIIAEVDLYKFDPWELPAKATFGEQEWYFFSPRDRKYPNGARPNRAATSGYWKATGTDKPVLTSGGTQKVGVKKALVFYGGKPPKGIKTNWIMHEYRLAENKANNKPPGCDLGNKKNSLRLDDWVLCRIYKKNNTNRLLDHQERDHDSIDDMLGPINQSHLSNLVGPQNIGKLQQQLPKSATLLSYGSALSENDHNLFDGMLSCSNDNGININAAAAAAATTTTALASSSCSKQQPDHHQLPMKRAVLPGMYWNDVVDNDDDGSGPGSSSTKRLQLDHDCLGTGTEGNSHANSLATLLSQIPAQTTSLHQQSVLGGLGDGLFQRPFQLPGMNWFS</sequence>
<dbReference type="AlphaFoldDB" id="W9QIE5"/>
<evidence type="ECO:0000313" key="8">
    <source>
        <dbReference type="EMBL" id="EXB37905.1"/>
    </source>
</evidence>
<dbReference type="EMBL" id="KE343665">
    <property type="protein sequence ID" value="EXB37905.1"/>
    <property type="molecule type" value="Genomic_DNA"/>
</dbReference>
<evidence type="ECO:0000256" key="6">
    <source>
        <dbReference type="SAM" id="MobiDB-lite"/>
    </source>
</evidence>
<name>W9QIE5_9ROSA</name>
<keyword evidence="5" id="KW-0539">Nucleus</keyword>
<evidence type="ECO:0000256" key="1">
    <source>
        <dbReference type="ARBA" id="ARBA00004123"/>
    </source>
</evidence>
<proteinExistence type="predicted"/>
<evidence type="ECO:0000313" key="9">
    <source>
        <dbReference type="Proteomes" id="UP000030645"/>
    </source>
</evidence>
<feature type="domain" description="NAC" evidence="7">
    <location>
        <begin position="27"/>
        <end position="188"/>
    </location>
</feature>
<keyword evidence="3" id="KW-0238">DNA-binding</keyword>